<evidence type="ECO:0000256" key="3">
    <source>
        <dbReference type="ARBA" id="ARBA00023172"/>
    </source>
</evidence>
<dbReference type="Pfam" id="PF00589">
    <property type="entry name" value="Phage_integrase"/>
    <property type="match status" value="1"/>
</dbReference>
<dbReference type="InterPro" id="IPR013762">
    <property type="entry name" value="Integrase-like_cat_sf"/>
</dbReference>
<dbReference type="InterPro" id="IPR050090">
    <property type="entry name" value="Tyrosine_recombinase_XerCD"/>
</dbReference>
<organism evidence="7 8">
    <name type="scientific">Methylobacterium terrae</name>
    <dbReference type="NCBI Taxonomy" id="2202827"/>
    <lineage>
        <taxon>Bacteria</taxon>
        <taxon>Pseudomonadati</taxon>
        <taxon>Pseudomonadota</taxon>
        <taxon>Alphaproteobacteria</taxon>
        <taxon>Hyphomicrobiales</taxon>
        <taxon>Methylobacteriaceae</taxon>
        <taxon>Methylobacterium</taxon>
    </lineage>
</organism>
<dbReference type="Gene3D" id="1.10.150.130">
    <property type="match status" value="1"/>
</dbReference>
<dbReference type="PROSITE" id="PS51898">
    <property type="entry name" value="TYR_RECOMBINASE"/>
    <property type="match status" value="1"/>
</dbReference>
<dbReference type="InterPro" id="IPR002104">
    <property type="entry name" value="Integrase_catalytic"/>
</dbReference>
<dbReference type="Gene3D" id="1.10.443.10">
    <property type="entry name" value="Intergrase catalytic core"/>
    <property type="match status" value="1"/>
</dbReference>
<accession>A0A2U8WT57</accession>
<feature type="domain" description="Core-binding (CB)" evidence="6">
    <location>
        <begin position="63"/>
        <end position="152"/>
    </location>
</feature>
<dbReference type="InterPro" id="IPR004107">
    <property type="entry name" value="Integrase_SAM-like_N"/>
</dbReference>
<protein>
    <submittedName>
        <fullName evidence="7">Site-specific integrase</fullName>
    </submittedName>
</protein>
<dbReference type="OrthoDB" id="9785687at2"/>
<dbReference type="GO" id="GO:0015074">
    <property type="term" value="P:DNA integration"/>
    <property type="evidence" value="ECO:0007669"/>
    <property type="project" value="UniProtKB-KW"/>
</dbReference>
<feature type="domain" description="Tyr recombinase" evidence="5">
    <location>
        <begin position="173"/>
        <end position="370"/>
    </location>
</feature>
<evidence type="ECO:0000256" key="2">
    <source>
        <dbReference type="ARBA" id="ARBA00023125"/>
    </source>
</evidence>
<dbReference type="InterPro" id="IPR011010">
    <property type="entry name" value="DNA_brk_join_enz"/>
</dbReference>
<dbReference type="GO" id="GO:0006310">
    <property type="term" value="P:DNA recombination"/>
    <property type="evidence" value="ECO:0007669"/>
    <property type="project" value="UniProtKB-KW"/>
</dbReference>
<dbReference type="GO" id="GO:0003677">
    <property type="term" value="F:DNA binding"/>
    <property type="evidence" value="ECO:0007669"/>
    <property type="project" value="UniProtKB-UniRule"/>
</dbReference>
<dbReference type="EMBL" id="CP029553">
    <property type="protein sequence ID" value="AWN49475.1"/>
    <property type="molecule type" value="Genomic_DNA"/>
</dbReference>
<dbReference type="RefSeq" id="WP_109961743.1">
    <property type="nucleotide sequence ID" value="NZ_CP029553.1"/>
</dbReference>
<gene>
    <name evidence="7" type="ORF">DK419_26650</name>
</gene>
<dbReference type="InterPro" id="IPR044068">
    <property type="entry name" value="CB"/>
</dbReference>
<keyword evidence="3" id="KW-0233">DNA recombination</keyword>
<evidence type="ECO:0000256" key="1">
    <source>
        <dbReference type="ARBA" id="ARBA00022908"/>
    </source>
</evidence>
<dbReference type="PANTHER" id="PTHR30349:SF91">
    <property type="entry name" value="INTA PROTEIN"/>
    <property type="match status" value="1"/>
</dbReference>
<keyword evidence="1" id="KW-0229">DNA integration</keyword>
<dbReference type="SUPFAM" id="SSF56349">
    <property type="entry name" value="DNA breaking-rejoining enzymes"/>
    <property type="match status" value="1"/>
</dbReference>
<proteinExistence type="predicted"/>
<evidence type="ECO:0000313" key="7">
    <source>
        <dbReference type="EMBL" id="AWN49475.1"/>
    </source>
</evidence>
<keyword evidence="2 4" id="KW-0238">DNA-binding</keyword>
<dbReference type="InterPro" id="IPR010998">
    <property type="entry name" value="Integrase_recombinase_N"/>
</dbReference>
<dbReference type="AlphaFoldDB" id="A0A2U8WT57"/>
<evidence type="ECO:0000256" key="4">
    <source>
        <dbReference type="PROSITE-ProRule" id="PRU01248"/>
    </source>
</evidence>
<dbReference type="PROSITE" id="PS51900">
    <property type="entry name" value="CB"/>
    <property type="match status" value="1"/>
</dbReference>
<dbReference type="CDD" id="cd01189">
    <property type="entry name" value="INT_ICEBs1_C_like"/>
    <property type="match status" value="1"/>
</dbReference>
<dbReference type="Pfam" id="PF14659">
    <property type="entry name" value="Phage_int_SAM_3"/>
    <property type="match status" value="1"/>
</dbReference>
<reference evidence="7 8" key="1">
    <citation type="submission" date="2018-05" db="EMBL/GenBank/DDBJ databases">
        <title>Complete Genome Sequence of Methylobacterium sp. 17Sr1-28.</title>
        <authorList>
            <person name="Srinivasan S."/>
        </authorList>
    </citation>
    <scope>NUCLEOTIDE SEQUENCE [LARGE SCALE GENOMIC DNA]</scope>
    <source>
        <strain evidence="7 8">17Sr1-28</strain>
    </source>
</reference>
<evidence type="ECO:0000313" key="8">
    <source>
        <dbReference type="Proteomes" id="UP000245444"/>
    </source>
</evidence>
<name>A0A2U8WT57_9HYPH</name>
<evidence type="ECO:0000259" key="5">
    <source>
        <dbReference type="PROSITE" id="PS51898"/>
    </source>
</evidence>
<dbReference type="PANTHER" id="PTHR30349">
    <property type="entry name" value="PHAGE INTEGRASE-RELATED"/>
    <property type="match status" value="1"/>
</dbReference>
<dbReference type="Proteomes" id="UP000245444">
    <property type="component" value="Chromosome"/>
</dbReference>
<dbReference type="KEGG" id="mtea:DK419_26650"/>
<keyword evidence="8" id="KW-1185">Reference proteome</keyword>
<sequence length="385" mass="42998">MKGHIRERSPGRWAIILDLRDPETGERRRKWHSFAGTKREAQRECARLIAEMDSGAYLEPAKATVAEFLERWLDHMRSQVAPRSHERYTEIARKNLTPLLGQAALTKLRPEQISTAYAKALTSGRRNGKGGLAPRTVHHMHRILRQALEQAVRWRLLNHNPADLVKPPKVERQAMKAFDAAETARLLAHFQPTRMFTPVLLGVTCGLRRGEVTALTWGAVDLEKGQLSIATSSEQTRSGVRLKETKNGRARVVALPSLAVDELRRHRVAQAEELLLVGVKITQATHVFAQADGSPVQPNSLTHEFVRILAQAKDLPRVRFHDLRHSHATHLLAGGVHPKIAQERLGHSSVGITLDLYSHVLPGMQADAAAKVDVALREAIERNAR</sequence>
<evidence type="ECO:0000259" key="6">
    <source>
        <dbReference type="PROSITE" id="PS51900"/>
    </source>
</evidence>